<evidence type="ECO:0000313" key="8">
    <source>
        <dbReference type="Proteomes" id="UP001153636"/>
    </source>
</evidence>
<feature type="domain" description="Cyclin-like" evidence="5">
    <location>
        <begin position="62"/>
        <end position="146"/>
    </location>
</feature>
<evidence type="ECO:0000259" key="6">
    <source>
        <dbReference type="SMART" id="SM01332"/>
    </source>
</evidence>
<reference evidence="7" key="1">
    <citation type="submission" date="2022-01" db="EMBL/GenBank/DDBJ databases">
        <authorList>
            <person name="King R."/>
        </authorList>
    </citation>
    <scope>NUCLEOTIDE SEQUENCE</scope>
</reference>
<evidence type="ECO:0000259" key="5">
    <source>
        <dbReference type="SMART" id="SM00385"/>
    </source>
</evidence>
<dbReference type="GO" id="GO:0051301">
    <property type="term" value="P:cell division"/>
    <property type="evidence" value="ECO:0007669"/>
    <property type="project" value="UniProtKB-KW"/>
</dbReference>
<dbReference type="AlphaFoldDB" id="A0A9P0G8L6"/>
<dbReference type="GO" id="GO:0000278">
    <property type="term" value="P:mitotic cell cycle"/>
    <property type="evidence" value="ECO:0007669"/>
    <property type="project" value="UniProtKB-ARBA"/>
</dbReference>
<feature type="domain" description="Cyclin-like" evidence="5">
    <location>
        <begin position="159"/>
        <end position="253"/>
    </location>
</feature>
<evidence type="ECO:0000313" key="7">
    <source>
        <dbReference type="EMBL" id="CAH1103953.1"/>
    </source>
</evidence>
<dbReference type="SUPFAM" id="SSF47954">
    <property type="entry name" value="Cyclin-like"/>
    <property type="match status" value="2"/>
</dbReference>
<protein>
    <recommendedName>
        <fullName evidence="9">Cyclin D</fullName>
    </recommendedName>
</protein>
<evidence type="ECO:0000256" key="2">
    <source>
        <dbReference type="ARBA" id="ARBA00023127"/>
    </source>
</evidence>
<feature type="domain" description="Cyclin C-terminal" evidence="6">
    <location>
        <begin position="155"/>
        <end position="273"/>
    </location>
</feature>
<dbReference type="OrthoDB" id="306099at2759"/>
<dbReference type="SMART" id="SM00385">
    <property type="entry name" value="CYCLIN"/>
    <property type="match status" value="2"/>
</dbReference>
<proteinExistence type="inferred from homology"/>
<accession>A0A9P0G8L6</accession>
<dbReference type="PROSITE" id="PS00292">
    <property type="entry name" value="CYCLINS"/>
    <property type="match status" value="1"/>
</dbReference>
<evidence type="ECO:0000256" key="1">
    <source>
        <dbReference type="ARBA" id="ARBA00022618"/>
    </source>
</evidence>
<keyword evidence="3" id="KW-0131">Cell cycle</keyword>
<dbReference type="InterPro" id="IPR013763">
    <property type="entry name" value="Cyclin-like_dom"/>
</dbReference>
<keyword evidence="8" id="KW-1185">Reference proteome</keyword>
<organism evidence="7 8">
    <name type="scientific">Psylliodes chrysocephalus</name>
    <dbReference type="NCBI Taxonomy" id="3402493"/>
    <lineage>
        <taxon>Eukaryota</taxon>
        <taxon>Metazoa</taxon>
        <taxon>Ecdysozoa</taxon>
        <taxon>Arthropoda</taxon>
        <taxon>Hexapoda</taxon>
        <taxon>Insecta</taxon>
        <taxon>Pterygota</taxon>
        <taxon>Neoptera</taxon>
        <taxon>Endopterygota</taxon>
        <taxon>Coleoptera</taxon>
        <taxon>Polyphaga</taxon>
        <taxon>Cucujiformia</taxon>
        <taxon>Chrysomeloidea</taxon>
        <taxon>Chrysomelidae</taxon>
        <taxon>Galerucinae</taxon>
        <taxon>Alticini</taxon>
        <taxon>Psylliodes</taxon>
    </lineage>
</organism>
<comment type="similarity">
    <text evidence="4">Belongs to the cyclin family.</text>
</comment>
<dbReference type="PANTHER" id="PTHR10177">
    <property type="entry name" value="CYCLINS"/>
    <property type="match status" value="1"/>
</dbReference>
<dbReference type="InterPro" id="IPR036915">
    <property type="entry name" value="Cyclin-like_sf"/>
</dbReference>
<dbReference type="InterPro" id="IPR039361">
    <property type="entry name" value="Cyclin"/>
</dbReference>
<dbReference type="Gene3D" id="1.10.472.10">
    <property type="entry name" value="Cyclin-like"/>
    <property type="match status" value="2"/>
</dbReference>
<dbReference type="Pfam" id="PF00134">
    <property type="entry name" value="Cyclin_N"/>
    <property type="match status" value="1"/>
</dbReference>
<keyword evidence="1" id="KW-0132">Cell division</keyword>
<evidence type="ECO:0000256" key="3">
    <source>
        <dbReference type="ARBA" id="ARBA00023306"/>
    </source>
</evidence>
<dbReference type="FunFam" id="1.10.472.10:FF:000003">
    <property type="entry name" value="G1/S-specific cyclin-D2"/>
    <property type="match status" value="1"/>
</dbReference>
<evidence type="ECO:0008006" key="9">
    <source>
        <dbReference type="Google" id="ProtNLM"/>
    </source>
</evidence>
<gene>
    <name evidence="7" type="ORF">PSYICH_LOCUS4742</name>
</gene>
<sequence length="289" mass="32690">MDLTCTENFANSCTAERDRSIFNDGRVINNLLNDEVFSIPKCDYFQTVQNDIQPFMRKVVTTWMLEVCEEQMCEDQILPLAINIMDRFLCVCPIKRQQLQLLGATCLLISSKIRSTNLLPIDLLCAYTDYSVTYEHISNWELLILSKLQWNISAVTGFDYIDQVIERCQWGSENPLLRRHAHTLVSICYTEPSLIQTPPSVIAAACISSAVRGLKLLCTETALRDICTMLNVDPKTIEFLVGVIDNAVSKVAPSTPEKPETTLTKTVQGYESPQYGQPKTPTEVENIYF</sequence>
<name>A0A9P0G8L6_9CUCU</name>
<dbReference type="InterPro" id="IPR006671">
    <property type="entry name" value="Cyclin_N"/>
</dbReference>
<dbReference type="SMART" id="SM01332">
    <property type="entry name" value="Cyclin_C"/>
    <property type="match status" value="1"/>
</dbReference>
<dbReference type="EMBL" id="OV651827">
    <property type="protein sequence ID" value="CAH1103953.1"/>
    <property type="molecule type" value="Genomic_DNA"/>
</dbReference>
<dbReference type="Proteomes" id="UP001153636">
    <property type="component" value="Chromosome 15"/>
</dbReference>
<evidence type="ECO:0000256" key="4">
    <source>
        <dbReference type="RuleBase" id="RU000383"/>
    </source>
</evidence>
<dbReference type="Pfam" id="PF02984">
    <property type="entry name" value="Cyclin_C"/>
    <property type="match status" value="1"/>
</dbReference>
<dbReference type="InterPro" id="IPR004367">
    <property type="entry name" value="Cyclin_C-dom"/>
</dbReference>
<dbReference type="InterPro" id="IPR048258">
    <property type="entry name" value="Cyclins_cyclin-box"/>
</dbReference>
<keyword evidence="2 4" id="KW-0195">Cyclin</keyword>